<dbReference type="KEGG" id="anf:AQPE_2756"/>
<dbReference type="AlphaFoldDB" id="A0A5K7SAI5"/>
<evidence type="ECO:0000313" key="1">
    <source>
        <dbReference type="EMBL" id="BBE18593.1"/>
    </source>
</evidence>
<keyword evidence="2" id="KW-1185">Reference proteome</keyword>
<evidence type="ECO:0000313" key="2">
    <source>
        <dbReference type="Proteomes" id="UP001193389"/>
    </source>
</evidence>
<organism evidence="1 2">
    <name type="scientific">Aquipluma nitroreducens</name>
    <dbReference type="NCBI Taxonomy" id="2010828"/>
    <lineage>
        <taxon>Bacteria</taxon>
        <taxon>Pseudomonadati</taxon>
        <taxon>Bacteroidota</taxon>
        <taxon>Bacteroidia</taxon>
        <taxon>Marinilabiliales</taxon>
        <taxon>Prolixibacteraceae</taxon>
        <taxon>Aquipluma</taxon>
    </lineage>
</organism>
<sequence>MTISKFWPKSKKKNEKIFNIHDLLVYSWSIILSSNKFSRFHRQLFPAYI</sequence>
<name>A0A5K7SAI5_9BACT</name>
<dbReference type="EMBL" id="AP018694">
    <property type="protein sequence ID" value="BBE18593.1"/>
    <property type="molecule type" value="Genomic_DNA"/>
</dbReference>
<gene>
    <name evidence="1" type="ORF">AQPE_2756</name>
</gene>
<proteinExistence type="predicted"/>
<dbReference type="Proteomes" id="UP001193389">
    <property type="component" value="Chromosome"/>
</dbReference>
<reference evidence="1" key="1">
    <citation type="journal article" date="2020" name="Int. J. Syst. Evol. Microbiol.">
        <title>Aquipluma nitroreducens gen. nov. sp. nov., a novel facultatively anaerobic bacterium isolated from a freshwater lake.</title>
        <authorList>
            <person name="Watanabe M."/>
            <person name="Kojima H."/>
            <person name="Fukui M."/>
        </authorList>
    </citation>
    <scope>NUCLEOTIDE SEQUENCE</scope>
    <source>
        <strain evidence="1">MeG22</strain>
    </source>
</reference>
<protein>
    <submittedName>
        <fullName evidence="1">Uncharacterized protein</fullName>
    </submittedName>
</protein>
<accession>A0A5K7SAI5</accession>